<feature type="binding site" evidence="18">
    <location>
        <position position="364"/>
    </location>
    <ligand>
        <name>UDP-N-acetyl-alpha-D-glucosamine</name>
        <dbReference type="ChEBI" id="CHEBI:57705"/>
    </ligand>
</feature>
<dbReference type="PATRIC" id="fig|1813736.3.peg.8"/>
<feature type="binding site" evidence="18">
    <location>
        <position position="89"/>
    </location>
    <ligand>
        <name>Mg(2+)</name>
        <dbReference type="ChEBI" id="CHEBI:18420"/>
    </ligand>
</feature>
<dbReference type="InterPro" id="IPR011004">
    <property type="entry name" value="Trimer_LpxA-like_sf"/>
</dbReference>
<evidence type="ECO:0000259" key="19">
    <source>
        <dbReference type="Pfam" id="PF12804"/>
    </source>
</evidence>
<dbReference type="SUPFAM" id="SSF53448">
    <property type="entry name" value="Nucleotide-diphospho-sugar transferases"/>
    <property type="match status" value="1"/>
</dbReference>
<dbReference type="PANTHER" id="PTHR43584:SF3">
    <property type="entry name" value="BIFUNCTIONAL PROTEIN GLMU"/>
    <property type="match status" value="1"/>
</dbReference>
<dbReference type="InterPro" id="IPR018357">
    <property type="entry name" value="Hexapep_transf_CS"/>
</dbReference>
<dbReference type="InterPro" id="IPR050065">
    <property type="entry name" value="GlmU-like"/>
</dbReference>
<dbReference type="GO" id="GO:0071555">
    <property type="term" value="P:cell wall organization"/>
    <property type="evidence" value="ECO:0007669"/>
    <property type="project" value="UniProtKB-KW"/>
</dbReference>
<dbReference type="UniPathway" id="UPA00973"/>
<dbReference type="Pfam" id="PF00132">
    <property type="entry name" value="Hexapep"/>
    <property type="match status" value="1"/>
</dbReference>
<dbReference type="EC" id="2.3.1.157" evidence="18"/>
<comment type="pathway">
    <text evidence="18">Nucleotide-sugar biosynthesis; UDP-N-acetyl-alpha-D-glucosamine biosynthesis; UDP-N-acetyl-alpha-D-glucosamine from N-acetyl-alpha-D-glucosamine 1-phosphate: step 1/1.</text>
</comment>
<evidence type="ECO:0000256" key="8">
    <source>
        <dbReference type="ARBA" id="ARBA00022737"/>
    </source>
</evidence>
<feature type="binding site" evidence="18">
    <location>
        <position position="410"/>
    </location>
    <ligand>
        <name>acetyl-CoA</name>
        <dbReference type="ChEBI" id="CHEBI:57288"/>
    </ligand>
</feature>
<keyword evidence="13 18" id="KW-0012">Acyltransferase</keyword>
<feature type="region of interest" description="N-acetyltransferase" evidence="18">
    <location>
        <begin position="238"/>
        <end position="444"/>
    </location>
</feature>
<comment type="cofactor">
    <cofactor evidence="18">
        <name>Mg(2+)</name>
        <dbReference type="ChEBI" id="CHEBI:18420"/>
    </cofactor>
    <text evidence="18">Binds 1 Mg(2+) ion per subunit.</text>
</comment>
<keyword evidence="4 18" id="KW-0963">Cytoplasm</keyword>
<keyword evidence="21" id="KW-1185">Reference proteome</keyword>
<evidence type="ECO:0000256" key="13">
    <source>
        <dbReference type="ARBA" id="ARBA00023315"/>
    </source>
</evidence>
<feature type="binding site" evidence="18">
    <location>
        <position position="7"/>
    </location>
    <ligand>
        <name>UDP-N-acetyl-alpha-D-glucosamine</name>
        <dbReference type="ChEBI" id="CHEBI:57705"/>
    </ligand>
</feature>
<evidence type="ECO:0000256" key="3">
    <source>
        <dbReference type="ARBA" id="ARBA00007947"/>
    </source>
</evidence>
<dbReference type="InterPro" id="IPR005882">
    <property type="entry name" value="Bifunctional_GlmU"/>
</dbReference>
<evidence type="ECO:0000256" key="15">
    <source>
        <dbReference type="ARBA" id="ARBA00048247"/>
    </source>
</evidence>
<protein>
    <recommendedName>
        <fullName evidence="18">Bifunctional protein GlmU</fullName>
    </recommendedName>
    <domain>
        <recommendedName>
            <fullName evidence="18">UDP-N-acetylglucosamine pyrophosphorylase</fullName>
            <ecNumber evidence="18">2.7.7.23</ecNumber>
        </recommendedName>
        <alternativeName>
            <fullName evidence="18">N-acetylglucosamine-1-phosphate uridyltransferase</fullName>
        </alternativeName>
    </domain>
    <domain>
        <recommendedName>
            <fullName evidence="18">Glucosamine-1-phosphate N-acetyltransferase</fullName>
            <ecNumber evidence="18">2.3.1.157</ecNumber>
        </recommendedName>
    </domain>
</protein>
<dbReference type="InterPro" id="IPR038009">
    <property type="entry name" value="GlmU_C_LbH"/>
</dbReference>
<dbReference type="NCBIfam" id="TIGR01173">
    <property type="entry name" value="glmU"/>
    <property type="match status" value="1"/>
</dbReference>
<keyword evidence="8 18" id="KW-0677">Repeat</keyword>
<evidence type="ECO:0000256" key="10">
    <source>
        <dbReference type="ARBA" id="ARBA00022960"/>
    </source>
</evidence>
<gene>
    <name evidence="18 20" type="primary">glmU</name>
    <name evidence="20" type="ORF">LuPra_00008</name>
</gene>
<reference evidence="20 21" key="1">
    <citation type="journal article" date="2016" name="Genome Announc.">
        <title>First Complete Genome Sequence of a Subdivision 6 Acidobacterium Strain.</title>
        <authorList>
            <person name="Huang S."/>
            <person name="Vieira S."/>
            <person name="Bunk B."/>
            <person name="Riedel T."/>
            <person name="Sproer C."/>
            <person name="Overmann J."/>
        </authorList>
    </citation>
    <scope>NUCLEOTIDE SEQUENCE [LARGE SCALE GENOMIC DNA]</scope>
    <source>
        <strain evidence="21">DSM 100886 HEG_-6_39</strain>
    </source>
</reference>
<dbReference type="KEGG" id="abac:LuPra_00008"/>
<organism evidence="20 21">
    <name type="scientific">Luteitalea pratensis</name>
    <dbReference type="NCBI Taxonomy" id="1855912"/>
    <lineage>
        <taxon>Bacteria</taxon>
        <taxon>Pseudomonadati</taxon>
        <taxon>Acidobacteriota</taxon>
        <taxon>Vicinamibacteria</taxon>
        <taxon>Vicinamibacterales</taxon>
        <taxon>Vicinamibacteraceae</taxon>
        <taxon>Luteitalea</taxon>
    </lineage>
</organism>
<feature type="binding site" evidence="18">
    <location>
        <position position="392"/>
    </location>
    <ligand>
        <name>acetyl-CoA</name>
        <dbReference type="ChEBI" id="CHEBI:57288"/>
    </ligand>
</feature>
<feature type="domain" description="MobA-like NTP transferase" evidence="19">
    <location>
        <begin position="1"/>
        <end position="131"/>
    </location>
</feature>
<dbReference type="CDD" id="cd03353">
    <property type="entry name" value="LbH_GlmU_C"/>
    <property type="match status" value="1"/>
</dbReference>
<comment type="catalytic activity">
    <reaction evidence="16 18">
        <text>N-acetyl-alpha-D-glucosamine 1-phosphate + UTP + H(+) = UDP-N-acetyl-alpha-D-glucosamine + diphosphate</text>
        <dbReference type="Rhea" id="RHEA:13509"/>
        <dbReference type="ChEBI" id="CHEBI:15378"/>
        <dbReference type="ChEBI" id="CHEBI:33019"/>
        <dbReference type="ChEBI" id="CHEBI:46398"/>
        <dbReference type="ChEBI" id="CHEBI:57705"/>
        <dbReference type="ChEBI" id="CHEBI:57776"/>
        <dbReference type="EC" id="2.7.7.23"/>
    </reaction>
</comment>
<dbReference type="GO" id="GO:0019134">
    <property type="term" value="F:glucosamine-1-phosphate N-acetyltransferase activity"/>
    <property type="evidence" value="ECO:0007669"/>
    <property type="project" value="UniProtKB-UniRule"/>
</dbReference>
<dbReference type="AlphaFoldDB" id="A0A143PGG3"/>
<evidence type="ECO:0000256" key="12">
    <source>
        <dbReference type="ARBA" id="ARBA00023268"/>
    </source>
</evidence>
<evidence type="ECO:0000256" key="5">
    <source>
        <dbReference type="ARBA" id="ARBA00022679"/>
    </source>
</evidence>
<evidence type="ECO:0000256" key="9">
    <source>
        <dbReference type="ARBA" id="ARBA00022842"/>
    </source>
</evidence>
<dbReference type="PROSITE" id="PS00101">
    <property type="entry name" value="HEXAPEP_TRANSFERASES"/>
    <property type="match status" value="1"/>
</dbReference>
<feature type="binding site" evidence="18">
    <location>
        <position position="338"/>
    </location>
    <ligand>
        <name>UDP-N-acetyl-alpha-D-glucosamine</name>
        <dbReference type="ChEBI" id="CHEBI:57705"/>
    </ligand>
</feature>
<dbReference type="GO" id="GO:0006048">
    <property type="term" value="P:UDP-N-acetylglucosamine biosynthetic process"/>
    <property type="evidence" value="ECO:0007669"/>
    <property type="project" value="UniProtKB-UniPathway"/>
</dbReference>
<comment type="pathway">
    <text evidence="18">Bacterial outer membrane biogenesis; LPS lipid A biosynthesis.</text>
</comment>
<name>A0A143PGG3_LUTPR</name>
<accession>A0A143PGG3</accession>
<dbReference type="GO" id="GO:0000902">
    <property type="term" value="P:cell morphogenesis"/>
    <property type="evidence" value="ECO:0007669"/>
    <property type="project" value="UniProtKB-UniRule"/>
</dbReference>
<proteinExistence type="inferred from homology"/>
<evidence type="ECO:0000313" key="21">
    <source>
        <dbReference type="Proteomes" id="UP000076079"/>
    </source>
</evidence>
<sequence>MGTTRPKVLLPLAGIPLLDWVFRSVAAVEPDLTTVVLGYSAENVATVLGTRDVRVLTKTPVLGPVHALTALLEDRASGEDGTVLVFPADVPMLGPETLKALVAHRTGTNAALTMVAASAERPYGLMRVLRNEAGDVVGLACEKDASRQQRAIRECTSGVFACTPAALREGLATFSWDNVERERTLSELVAALRRLGHDVDTITARVPHEIRGINSQTELAEASAMMRQAKCEELMSAGVTIIDPATTYVGPDVEVGHDTVLHPNVYLEGRTKIGAACEIHAGCRLVDATLDDHVVVLNYCVVTDSHVHAYAQLGPFAHIRPGSDVGEDARVGNYVELKKTRLGRKSKASHLTYLGDATIGEDVNVGAGVITCNYDGTHKHPTVIGDGAFIGSDSQLVAPVSIGRGAFVAAGSSITQDVPDESLGIARSRQLNKDGWAKRRRTGE</sequence>
<evidence type="ECO:0000256" key="6">
    <source>
        <dbReference type="ARBA" id="ARBA00022695"/>
    </source>
</evidence>
<dbReference type="EMBL" id="CP015136">
    <property type="protein sequence ID" value="AMY06849.1"/>
    <property type="molecule type" value="Genomic_DNA"/>
</dbReference>
<dbReference type="InterPro" id="IPR001451">
    <property type="entry name" value="Hexapep"/>
</dbReference>
<reference evidence="21" key="2">
    <citation type="submission" date="2016-04" db="EMBL/GenBank/DDBJ databases">
        <title>First Complete Genome Sequence of a Subdivision 6 Acidobacterium.</title>
        <authorList>
            <person name="Huang S."/>
            <person name="Vieira S."/>
            <person name="Bunk B."/>
            <person name="Riedel T."/>
            <person name="Sproeer C."/>
            <person name="Overmann J."/>
        </authorList>
    </citation>
    <scope>NUCLEOTIDE SEQUENCE [LARGE SCALE GENOMIC DNA]</scope>
    <source>
        <strain evidence="21">DSM 100886 HEG_-6_39</strain>
    </source>
</reference>
<keyword evidence="12 18" id="KW-0511">Multifunctional enzyme</keyword>
<feature type="region of interest" description="Linker" evidence="18">
    <location>
        <begin position="217"/>
        <end position="237"/>
    </location>
</feature>
<comment type="subunit">
    <text evidence="18">Homotrimer.</text>
</comment>
<keyword evidence="10 18" id="KW-0133">Cell shape</keyword>
<dbReference type="GO" id="GO:0008360">
    <property type="term" value="P:regulation of cell shape"/>
    <property type="evidence" value="ECO:0007669"/>
    <property type="project" value="UniProtKB-KW"/>
</dbReference>
<evidence type="ECO:0000256" key="14">
    <source>
        <dbReference type="ARBA" id="ARBA00023316"/>
    </source>
</evidence>
<feature type="binding site" evidence="18">
    <location>
        <position position="367"/>
    </location>
    <ligand>
        <name>acetyl-CoA</name>
        <dbReference type="ChEBI" id="CHEBI:57288"/>
    </ligand>
</feature>
<feature type="binding site" evidence="18">
    <location>
        <position position="353"/>
    </location>
    <ligand>
        <name>UDP-N-acetyl-alpha-D-glucosamine</name>
        <dbReference type="ChEBI" id="CHEBI:57705"/>
    </ligand>
</feature>
<comment type="similarity">
    <text evidence="3 18">In the N-terminal section; belongs to the N-acetylglucosamine-1-phosphate uridyltransferase family.</text>
</comment>
<dbReference type="SUPFAM" id="SSF51161">
    <property type="entry name" value="Trimeric LpxA-like enzymes"/>
    <property type="match status" value="1"/>
</dbReference>
<comment type="function">
    <text evidence="17 18">Catalyzes the last two sequential reactions in the de novo biosynthetic pathway for UDP-N-acetylglucosamine (UDP-GlcNAc). The C-terminal domain catalyzes the transfer of acetyl group from acetyl coenzyme A to glucosamine-1-phosphate (GlcN-1-P) to produce N-acetylglucosamine-1-phosphate (GlcNAc-1-P), which is converted into UDP-GlcNAc by the transfer of uridine 5-monophosphate (from uridine 5-triphosphate), a reaction catalyzed by the N-terminal domain.</text>
</comment>
<keyword evidence="11 18" id="KW-0573">Peptidoglycan synthesis</keyword>
<dbReference type="Gene3D" id="2.160.10.10">
    <property type="entry name" value="Hexapeptide repeat proteins"/>
    <property type="match status" value="1"/>
</dbReference>
<evidence type="ECO:0000256" key="17">
    <source>
        <dbReference type="ARBA" id="ARBA00049628"/>
    </source>
</evidence>
<feature type="binding site" evidence="18">
    <location>
        <position position="320"/>
    </location>
    <ligand>
        <name>UDP-N-acetyl-alpha-D-glucosamine</name>
        <dbReference type="ChEBI" id="CHEBI:57705"/>
    </ligand>
</feature>
<feature type="region of interest" description="Pyrophosphorylase" evidence="18">
    <location>
        <begin position="1"/>
        <end position="216"/>
    </location>
</feature>
<dbReference type="GO" id="GO:0003977">
    <property type="term" value="F:UDP-N-acetylglucosamine diphosphorylase activity"/>
    <property type="evidence" value="ECO:0007669"/>
    <property type="project" value="UniProtKB-UniRule"/>
</dbReference>
<dbReference type="Proteomes" id="UP000076079">
    <property type="component" value="Chromosome"/>
</dbReference>
<dbReference type="STRING" id="1855912.LuPra_00008"/>
<evidence type="ECO:0000256" key="18">
    <source>
        <dbReference type="HAMAP-Rule" id="MF_01631"/>
    </source>
</evidence>
<comment type="subcellular location">
    <subcellularLocation>
        <location evidence="1 18">Cytoplasm</location>
    </subcellularLocation>
</comment>
<dbReference type="InterPro" id="IPR029044">
    <property type="entry name" value="Nucleotide-diphossugar_trans"/>
</dbReference>
<comment type="pathway">
    <text evidence="18">Nucleotide-sugar biosynthesis; UDP-N-acetyl-alpha-D-glucosamine biosynthesis; N-acetyl-alpha-D-glucosamine 1-phosphate from alpha-D-glucosamine 6-phosphate (route II): step 2/2.</text>
</comment>
<evidence type="ECO:0000313" key="20">
    <source>
        <dbReference type="EMBL" id="AMY06849.1"/>
    </source>
</evidence>
<keyword evidence="5 18" id="KW-0808">Transferase</keyword>
<dbReference type="UniPathway" id="UPA00113">
    <property type="reaction ID" value="UER00532"/>
</dbReference>
<dbReference type="GO" id="GO:0009252">
    <property type="term" value="P:peptidoglycan biosynthetic process"/>
    <property type="evidence" value="ECO:0007669"/>
    <property type="project" value="UniProtKB-UniRule"/>
</dbReference>
<dbReference type="InterPro" id="IPR025877">
    <property type="entry name" value="MobA-like_NTP_Trfase"/>
</dbReference>
<dbReference type="Gene3D" id="3.90.550.10">
    <property type="entry name" value="Spore Coat Polysaccharide Biosynthesis Protein SpsA, Chain A"/>
    <property type="match status" value="1"/>
</dbReference>
<comment type="catalytic activity">
    <reaction evidence="15 18">
        <text>alpha-D-glucosamine 1-phosphate + acetyl-CoA = N-acetyl-alpha-D-glucosamine 1-phosphate + CoA + H(+)</text>
        <dbReference type="Rhea" id="RHEA:13725"/>
        <dbReference type="ChEBI" id="CHEBI:15378"/>
        <dbReference type="ChEBI" id="CHEBI:57287"/>
        <dbReference type="ChEBI" id="CHEBI:57288"/>
        <dbReference type="ChEBI" id="CHEBI:57776"/>
        <dbReference type="ChEBI" id="CHEBI:58516"/>
        <dbReference type="EC" id="2.3.1.157"/>
    </reaction>
</comment>
<comment type="caution">
    <text evidence="18">Lacks conserved residue(s) required for the propagation of feature annotation.</text>
</comment>
<evidence type="ECO:0000256" key="11">
    <source>
        <dbReference type="ARBA" id="ARBA00022984"/>
    </source>
</evidence>
<comment type="similarity">
    <text evidence="2 18">In the C-terminal section; belongs to the transferase hexapeptide repeat family.</text>
</comment>
<feature type="active site" description="Proton acceptor" evidence="18">
    <location>
        <position position="350"/>
    </location>
</feature>
<keyword evidence="14 18" id="KW-0961">Cell wall biogenesis/degradation</keyword>
<keyword evidence="7 18" id="KW-0479">Metal-binding</keyword>
<evidence type="ECO:0000256" key="7">
    <source>
        <dbReference type="ARBA" id="ARBA00022723"/>
    </source>
</evidence>
<dbReference type="PANTHER" id="PTHR43584">
    <property type="entry name" value="NUCLEOTIDYL TRANSFERASE"/>
    <property type="match status" value="1"/>
</dbReference>
<evidence type="ECO:0000256" key="16">
    <source>
        <dbReference type="ARBA" id="ARBA00048493"/>
    </source>
</evidence>
<keyword evidence="9 18" id="KW-0460">Magnesium</keyword>
<dbReference type="HAMAP" id="MF_01631">
    <property type="entry name" value="GlmU"/>
    <property type="match status" value="1"/>
</dbReference>
<dbReference type="EC" id="2.7.7.23" evidence="18"/>
<dbReference type="GO" id="GO:0009245">
    <property type="term" value="P:lipid A biosynthetic process"/>
    <property type="evidence" value="ECO:0007669"/>
    <property type="project" value="UniProtKB-UniRule"/>
</dbReference>
<evidence type="ECO:0000256" key="2">
    <source>
        <dbReference type="ARBA" id="ARBA00007707"/>
    </source>
</evidence>
<evidence type="ECO:0000256" key="4">
    <source>
        <dbReference type="ARBA" id="ARBA00022490"/>
    </source>
</evidence>
<dbReference type="GO" id="GO:0000287">
    <property type="term" value="F:magnesium ion binding"/>
    <property type="evidence" value="ECO:0007669"/>
    <property type="project" value="UniProtKB-UniRule"/>
</dbReference>
<dbReference type="GO" id="GO:0005737">
    <property type="term" value="C:cytoplasm"/>
    <property type="evidence" value="ECO:0007669"/>
    <property type="project" value="UniProtKB-SubCell"/>
</dbReference>
<keyword evidence="6 18" id="KW-0548">Nucleotidyltransferase</keyword>
<dbReference type="GO" id="GO:0016020">
    <property type="term" value="C:membrane"/>
    <property type="evidence" value="ECO:0007669"/>
    <property type="project" value="GOC"/>
</dbReference>
<evidence type="ECO:0000256" key="1">
    <source>
        <dbReference type="ARBA" id="ARBA00004496"/>
    </source>
</evidence>
<feature type="binding site" evidence="18">
    <location>
        <begin position="373"/>
        <end position="374"/>
    </location>
    <ligand>
        <name>acetyl-CoA</name>
        <dbReference type="ChEBI" id="CHEBI:57288"/>
    </ligand>
</feature>
<feature type="binding site" evidence="18">
    <location>
        <position position="214"/>
    </location>
    <ligand>
        <name>UDP-N-acetyl-alpha-D-glucosamine</name>
        <dbReference type="ChEBI" id="CHEBI:57705"/>
    </ligand>
</feature>
<dbReference type="Pfam" id="PF12804">
    <property type="entry name" value="NTP_transf_3"/>
    <property type="match status" value="1"/>
</dbReference>
<feature type="binding site" evidence="18">
    <location>
        <position position="427"/>
    </location>
    <ligand>
        <name>acetyl-CoA</name>
        <dbReference type="ChEBI" id="CHEBI:57288"/>
    </ligand>
</feature>
<feature type="binding site" evidence="18">
    <location>
        <position position="214"/>
    </location>
    <ligand>
        <name>Mg(2+)</name>
        <dbReference type="ChEBI" id="CHEBI:18420"/>
    </ligand>
</feature>